<keyword evidence="5" id="KW-1185">Reference proteome</keyword>
<evidence type="ECO:0000313" key="5">
    <source>
        <dbReference type="Proteomes" id="UP001321477"/>
    </source>
</evidence>
<evidence type="ECO:0000256" key="2">
    <source>
        <dbReference type="ARBA" id="ARBA00022723"/>
    </source>
</evidence>
<evidence type="ECO:0000256" key="1">
    <source>
        <dbReference type="ARBA" id="ARBA00010211"/>
    </source>
</evidence>
<dbReference type="InterPro" id="IPR036663">
    <property type="entry name" value="Fumarylacetoacetase_C_sf"/>
</dbReference>
<gene>
    <name evidence="4" type="ORF">GCM10025870_15270</name>
</gene>
<dbReference type="Gene3D" id="3.90.850.10">
    <property type="entry name" value="Fumarylacetoacetase-like, C-terminal domain"/>
    <property type="match status" value="1"/>
</dbReference>
<dbReference type="PANTHER" id="PTHR42796">
    <property type="entry name" value="FUMARYLACETOACETATE HYDROLASE DOMAIN-CONTAINING PROTEIN 2A-RELATED"/>
    <property type="match status" value="1"/>
</dbReference>
<dbReference type="EMBL" id="AP027734">
    <property type="protein sequence ID" value="BDZ54454.1"/>
    <property type="molecule type" value="Genomic_DNA"/>
</dbReference>
<dbReference type="SUPFAM" id="SSF56529">
    <property type="entry name" value="FAH"/>
    <property type="match status" value="1"/>
</dbReference>
<feature type="domain" description="Fumarylacetoacetase-like C-terminal" evidence="3">
    <location>
        <begin position="67"/>
        <end position="174"/>
    </location>
</feature>
<dbReference type="PANTHER" id="PTHR42796:SF4">
    <property type="entry name" value="FUMARYLACETOACETATE HYDROLASE DOMAIN-CONTAINING PROTEIN 2A"/>
    <property type="match status" value="1"/>
</dbReference>
<evidence type="ECO:0000313" key="4">
    <source>
        <dbReference type="EMBL" id="BDZ54454.1"/>
    </source>
</evidence>
<dbReference type="InterPro" id="IPR051121">
    <property type="entry name" value="FAH"/>
</dbReference>
<protein>
    <recommendedName>
        <fullName evidence="3">Fumarylacetoacetase-like C-terminal domain-containing protein</fullName>
    </recommendedName>
</protein>
<evidence type="ECO:0000259" key="3">
    <source>
        <dbReference type="Pfam" id="PF01557"/>
    </source>
</evidence>
<keyword evidence="2" id="KW-0479">Metal-binding</keyword>
<dbReference type="Pfam" id="PF01557">
    <property type="entry name" value="FAA_hydrolase"/>
    <property type="match status" value="1"/>
</dbReference>
<accession>A0ABM8H103</accession>
<reference evidence="5" key="1">
    <citation type="journal article" date="2019" name="Int. J. Syst. Evol. Microbiol.">
        <title>The Global Catalogue of Microorganisms (GCM) 10K type strain sequencing project: providing services to taxonomists for standard genome sequencing and annotation.</title>
        <authorList>
            <consortium name="The Broad Institute Genomics Platform"/>
            <consortium name="The Broad Institute Genome Sequencing Center for Infectious Disease"/>
            <person name="Wu L."/>
            <person name="Ma J."/>
        </authorList>
    </citation>
    <scope>NUCLEOTIDE SEQUENCE [LARGE SCALE GENOMIC DNA]</scope>
    <source>
        <strain evidence="5">NBRC 109019</strain>
    </source>
</reference>
<dbReference type="InterPro" id="IPR011234">
    <property type="entry name" value="Fumarylacetoacetase-like_C"/>
</dbReference>
<sequence length="179" mass="18821">MRIARVLIDGRPRILVQDGASARLAPADHPDDALAAIESVRTGAAAGWTETEIGEVEFLAPVAGAGKMIAVGLNYVDHTAETGITQPERPLTFAKYPTSITGPTADVVVPDHVTQGVDFEAELTLLIGRRCGGSTPATLDDVAAYTVANDVSARDVQFGDVQWTRGKSFDTFTPSDPGS</sequence>
<dbReference type="Proteomes" id="UP001321477">
    <property type="component" value="Chromosome"/>
</dbReference>
<organism evidence="4 5">
    <name type="scientific">Agromyces marinus</name>
    <dbReference type="NCBI Taxonomy" id="1389020"/>
    <lineage>
        <taxon>Bacteria</taxon>
        <taxon>Bacillati</taxon>
        <taxon>Actinomycetota</taxon>
        <taxon>Actinomycetes</taxon>
        <taxon>Micrococcales</taxon>
        <taxon>Microbacteriaceae</taxon>
        <taxon>Agromyces</taxon>
    </lineage>
</organism>
<comment type="similarity">
    <text evidence="1">Belongs to the FAH family.</text>
</comment>
<name>A0ABM8H103_9MICO</name>
<proteinExistence type="inferred from homology"/>